<dbReference type="InterPro" id="IPR016181">
    <property type="entry name" value="Acyl_CoA_acyltransferase"/>
</dbReference>
<name>A0A9W6VDL1_9PSEU</name>
<accession>A0A9W6VDL1</accession>
<dbReference type="CDD" id="cd00090">
    <property type="entry name" value="HTH_ARSR"/>
    <property type="match status" value="1"/>
</dbReference>
<evidence type="ECO:0000313" key="4">
    <source>
        <dbReference type="EMBL" id="GLY67448.1"/>
    </source>
</evidence>
<dbReference type="CDD" id="cd04301">
    <property type="entry name" value="NAT_SF"/>
    <property type="match status" value="1"/>
</dbReference>
<dbReference type="PROSITE" id="PS51186">
    <property type="entry name" value="GNAT"/>
    <property type="match status" value="1"/>
</dbReference>
<dbReference type="InterPro" id="IPR000182">
    <property type="entry name" value="GNAT_dom"/>
</dbReference>
<keyword evidence="1" id="KW-0808">Transferase</keyword>
<dbReference type="SMART" id="SM00347">
    <property type="entry name" value="HTH_MARR"/>
    <property type="match status" value="1"/>
</dbReference>
<evidence type="ECO:0000259" key="2">
    <source>
        <dbReference type="PROSITE" id="PS50995"/>
    </source>
</evidence>
<dbReference type="RefSeq" id="WP_285487810.1">
    <property type="nucleotide sequence ID" value="NZ_BSTI01000008.1"/>
</dbReference>
<evidence type="ECO:0000313" key="5">
    <source>
        <dbReference type="Proteomes" id="UP001165136"/>
    </source>
</evidence>
<dbReference type="SUPFAM" id="SSF46785">
    <property type="entry name" value="Winged helix' DNA-binding domain"/>
    <property type="match status" value="1"/>
</dbReference>
<protein>
    <submittedName>
        <fullName evidence="4">MarR family transcriptional regulator</fullName>
    </submittedName>
</protein>
<dbReference type="SUPFAM" id="SSF55729">
    <property type="entry name" value="Acyl-CoA N-acyltransferases (Nat)"/>
    <property type="match status" value="1"/>
</dbReference>
<dbReference type="InterPro" id="IPR036388">
    <property type="entry name" value="WH-like_DNA-bd_sf"/>
</dbReference>
<dbReference type="Gene3D" id="3.40.630.30">
    <property type="match status" value="1"/>
</dbReference>
<dbReference type="InterPro" id="IPR000835">
    <property type="entry name" value="HTH_MarR-typ"/>
</dbReference>
<gene>
    <name evidence="4" type="primary">yjgM</name>
    <name evidence="4" type="ORF">Atai01_40670</name>
</gene>
<dbReference type="InterPro" id="IPR036390">
    <property type="entry name" value="WH_DNA-bd_sf"/>
</dbReference>
<feature type="domain" description="HTH marR-type" evidence="2">
    <location>
        <begin position="1"/>
        <end position="140"/>
    </location>
</feature>
<comment type="caution">
    <text evidence="4">The sequence shown here is derived from an EMBL/GenBank/DDBJ whole genome shotgun (WGS) entry which is preliminary data.</text>
</comment>
<organism evidence="4 5">
    <name type="scientific">Amycolatopsis taiwanensis</name>
    <dbReference type="NCBI Taxonomy" id="342230"/>
    <lineage>
        <taxon>Bacteria</taxon>
        <taxon>Bacillati</taxon>
        <taxon>Actinomycetota</taxon>
        <taxon>Actinomycetes</taxon>
        <taxon>Pseudonocardiales</taxon>
        <taxon>Pseudonocardiaceae</taxon>
        <taxon>Amycolatopsis</taxon>
    </lineage>
</organism>
<evidence type="ECO:0000256" key="1">
    <source>
        <dbReference type="ARBA" id="ARBA00022679"/>
    </source>
</evidence>
<dbReference type="PANTHER" id="PTHR13947">
    <property type="entry name" value="GNAT FAMILY N-ACETYLTRANSFERASE"/>
    <property type="match status" value="1"/>
</dbReference>
<dbReference type="AlphaFoldDB" id="A0A9W6VDL1"/>
<dbReference type="GO" id="GO:0003700">
    <property type="term" value="F:DNA-binding transcription factor activity"/>
    <property type="evidence" value="ECO:0007669"/>
    <property type="project" value="InterPro"/>
</dbReference>
<dbReference type="EMBL" id="BSTI01000008">
    <property type="protein sequence ID" value="GLY67448.1"/>
    <property type="molecule type" value="Genomic_DNA"/>
</dbReference>
<dbReference type="Proteomes" id="UP001165136">
    <property type="component" value="Unassembled WGS sequence"/>
</dbReference>
<dbReference type="InterPro" id="IPR011991">
    <property type="entry name" value="ArsR-like_HTH"/>
</dbReference>
<dbReference type="Pfam" id="PF12802">
    <property type="entry name" value="MarR_2"/>
    <property type="match status" value="1"/>
</dbReference>
<dbReference type="GO" id="GO:0008080">
    <property type="term" value="F:N-acetyltransferase activity"/>
    <property type="evidence" value="ECO:0007669"/>
    <property type="project" value="InterPro"/>
</dbReference>
<keyword evidence="5" id="KW-1185">Reference proteome</keyword>
<dbReference type="Pfam" id="PF00583">
    <property type="entry name" value="Acetyltransf_1"/>
    <property type="match status" value="1"/>
</dbReference>
<dbReference type="Gene3D" id="1.10.10.10">
    <property type="entry name" value="Winged helix-like DNA-binding domain superfamily/Winged helix DNA-binding domain"/>
    <property type="match status" value="1"/>
</dbReference>
<feature type="domain" description="N-acetyltransferase" evidence="3">
    <location>
        <begin position="151"/>
        <end position="305"/>
    </location>
</feature>
<dbReference type="InterPro" id="IPR050769">
    <property type="entry name" value="NAT_camello-type"/>
</dbReference>
<reference evidence="4" key="1">
    <citation type="submission" date="2023-03" db="EMBL/GenBank/DDBJ databases">
        <title>Amycolatopsis taiwanensis NBRC 103393.</title>
        <authorList>
            <person name="Ichikawa N."/>
            <person name="Sato H."/>
            <person name="Tonouchi N."/>
        </authorList>
    </citation>
    <scope>NUCLEOTIDE SEQUENCE</scope>
    <source>
        <strain evidence="4">NBRC 103393</strain>
    </source>
</reference>
<dbReference type="PROSITE" id="PS50995">
    <property type="entry name" value="HTH_MARR_2"/>
    <property type="match status" value="1"/>
</dbReference>
<sequence length="308" mass="34632">MNQPSMERIAQVRAFNRLYTGVIGVLDEGLVGSPYSLSEARVLYELEQEDVTEVTELRRRLDLDAGYASRLLTRLAERGLLDKERSPEDARRQIVRLTEAGQAEQHVLEQRTIDQIGALLDRLSEEDQGRLVSAMRVIGNLVGGTRPDSALVLRPPRPGDYGWIVQRHGELYSREYGWNVAFEALVARIVADYVETRDPEREAAWIAELGGERVGCVFCVRGAKEKTAKLRLLIVEPSARGHGVGKRLVAECLAFATAHGYNEMELWTQNVLTAARHIYKTSGFELVDSEPNTDYGAELISETWRRPL</sequence>
<dbReference type="PANTHER" id="PTHR13947:SF37">
    <property type="entry name" value="LD18367P"/>
    <property type="match status" value="1"/>
</dbReference>
<proteinExistence type="predicted"/>
<evidence type="ECO:0000259" key="3">
    <source>
        <dbReference type="PROSITE" id="PS51186"/>
    </source>
</evidence>